<protein>
    <recommendedName>
        <fullName evidence="3 10">Cell division protein FtsX</fullName>
    </recommendedName>
</protein>
<dbReference type="PIRSF" id="PIRSF003097">
    <property type="entry name" value="FtsX"/>
    <property type="match status" value="1"/>
</dbReference>
<comment type="caution">
    <text evidence="14">The sequence shown here is derived from an EMBL/GenBank/DDBJ whole genome shotgun (WGS) entry which is preliminary data.</text>
</comment>
<gene>
    <name evidence="14" type="ORF">H8710_01940</name>
</gene>
<keyword evidence="5 10" id="KW-0132">Cell division</keyword>
<keyword evidence="8 10" id="KW-0472">Membrane</keyword>
<dbReference type="Pfam" id="PF02687">
    <property type="entry name" value="FtsX"/>
    <property type="match status" value="1"/>
</dbReference>
<evidence type="ECO:0000256" key="9">
    <source>
        <dbReference type="ARBA" id="ARBA00023306"/>
    </source>
</evidence>
<evidence type="ECO:0000256" key="5">
    <source>
        <dbReference type="ARBA" id="ARBA00022618"/>
    </source>
</evidence>
<proteinExistence type="inferred from homology"/>
<evidence type="ECO:0000256" key="2">
    <source>
        <dbReference type="ARBA" id="ARBA00007379"/>
    </source>
</evidence>
<name>A0A926I1T3_9FIRM</name>
<feature type="domain" description="ABC3 transporter permease C-terminal" evidence="12">
    <location>
        <begin position="175"/>
        <end position="285"/>
    </location>
</feature>
<dbReference type="InterPro" id="IPR058204">
    <property type="entry name" value="FtsX_firmicutes-type"/>
</dbReference>
<comment type="similarity">
    <text evidence="2 10">Belongs to the ABC-4 integral membrane protein family. FtsX subfamily.</text>
</comment>
<evidence type="ECO:0000256" key="7">
    <source>
        <dbReference type="ARBA" id="ARBA00022989"/>
    </source>
</evidence>
<feature type="domain" description="FtsX extracellular" evidence="13">
    <location>
        <begin position="60"/>
        <end position="152"/>
    </location>
</feature>
<comment type="function">
    <text evidence="10">Part of the ABC transporter FtsEX involved in asymmetric cellular division facilitating the initiation of sporulation.</text>
</comment>
<feature type="transmembrane region" description="Helical" evidence="11">
    <location>
        <begin position="21"/>
        <end position="46"/>
    </location>
</feature>
<evidence type="ECO:0000313" key="14">
    <source>
        <dbReference type="EMBL" id="MBC8558823.1"/>
    </source>
</evidence>
<keyword evidence="9 10" id="KW-0131">Cell cycle</keyword>
<dbReference type="InterPro" id="IPR003838">
    <property type="entry name" value="ABC3_permease_C"/>
</dbReference>
<dbReference type="NCBIfam" id="NF038347">
    <property type="entry name" value="FtsX_Gpos"/>
    <property type="match status" value="1"/>
</dbReference>
<dbReference type="InterPro" id="IPR004513">
    <property type="entry name" value="FtsX"/>
</dbReference>
<sequence length="301" mass="33129">MRASSFRYLVKNGIKNLWNNRMMTIASIGTLIACLLIVGFAVLFSINVDNIVKFVGEQNEIVVFVDLEAPEGYSDTLRSQLDQMEGLGDITFVSKDQAMDDVINKYLDGDVGLMDGVENDFLPESFRAKILDPEHLDSIVAQIKSMDYILKVDAPTDLSNTLMHMRKMVNTFGGAIIIALVIVSLVIITNTIRASVFARRKEINIMKYVGANNAFIRVPFIVEGITLGLIAALAAFGIIWGGYNVFLNAVTSESNTWLASISQNLVPFKHISYQILGYFLISGIVVGGFGSAMSMRGHLKV</sequence>
<evidence type="ECO:0000259" key="13">
    <source>
        <dbReference type="Pfam" id="PF18075"/>
    </source>
</evidence>
<comment type="subcellular location">
    <subcellularLocation>
        <location evidence="1">Cell membrane</location>
        <topology evidence="1">Multi-pass membrane protein</topology>
    </subcellularLocation>
</comment>
<keyword evidence="6 11" id="KW-0812">Transmembrane</keyword>
<dbReference type="GO" id="GO:0005886">
    <property type="term" value="C:plasma membrane"/>
    <property type="evidence" value="ECO:0007669"/>
    <property type="project" value="UniProtKB-SubCell"/>
</dbReference>
<dbReference type="RefSeq" id="WP_249293717.1">
    <property type="nucleotide sequence ID" value="NZ_JACRSV010000001.1"/>
</dbReference>
<evidence type="ECO:0000256" key="8">
    <source>
        <dbReference type="ARBA" id="ARBA00023136"/>
    </source>
</evidence>
<evidence type="ECO:0000256" key="4">
    <source>
        <dbReference type="ARBA" id="ARBA00022475"/>
    </source>
</evidence>
<dbReference type="EMBL" id="JACRSV010000001">
    <property type="protein sequence ID" value="MBC8558823.1"/>
    <property type="molecule type" value="Genomic_DNA"/>
</dbReference>
<reference evidence="14" key="1">
    <citation type="submission" date="2020-08" db="EMBL/GenBank/DDBJ databases">
        <title>Genome public.</title>
        <authorList>
            <person name="Liu C."/>
            <person name="Sun Q."/>
        </authorList>
    </citation>
    <scope>NUCLEOTIDE SEQUENCE</scope>
    <source>
        <strain evidence="14">NSJ-33</strain>
    </source>
</reference>
<evidence type="ECO:0000313" key="15">
    <source>
        <dbReference type="Proteomes" id="UP000610760"/>
    </source>
</evidence>
<dbReference type="PANTHER" id="PTHR47755">
    <property type="entry name" value="CELL DIVISION PROTEIN FTSX"/>
    <property type="match status" value="1"/>
</dbReference>
<dbReference type="GO" id="GO:0051301">
    <property type="term" value="P:cell division"/>
    <property type="evidence" value="ECO:0007669"/>
    <property type="project" value="UniProtKB-KW"/>
</dbReference>
<dbReference type="Pfam" id="PF18075">
    <property type="entry name" value="FtsX_ECD"/>
    <property type="match status" value="1"/>
</dbReference>
<evidence type="ECO:0000256" key="10">
    <source>
        <dbReference type="PIRNR" id="PIRNR003097"/>
    </source>
</evidence>
<feature type="transmembrane region" description="Helical" evidence="11">
    <location>
        <begin position="275"/>
        <end position="295"/>
    </location>
</feature>
<evidence type="ECO:0000259" key="12">
    <source>
        <dbReference type="Pfam" id="PF02687"/>
    </source>
</evidence>
<dbReference type="Gene3D" id="3.30.70.3040">
    <property type="match status" value="1"/>
</dbReference>
<feature type="transmembrane region" description="Helical" evidence="11">
    <location>
        <begin position="214"/>
        <end position="240"/>
    </location>
</feature>
<evidence type="ECO:0000256" key="1">
    <source>
        <dbReference type="ARBA" id="ARBA00004651"/>
    </source>
</evidence>
<feature type="transmembrane region" description="Helical" evidence="11">
    <location>
        <begin position="172"/>
        <end position="193"/>
    </location>
</feature>
<dbReference type="PANTHER" id="PTHR47755:SF1">
    <property type="entry name" value="CELL DIVISION PROTEIN FTSX"/>
    <property type="match status" value="1"/>
</dbReference>
<evidence type="ECO:0000256" key="3">
    <source>
        <dbReference type="ARBA" id="ARBA00021907"/>
    </source>
</evidence>
<evidence type="ECO:0000256" key="6">
    <source>
        <dbReference type="ARBA" id="ARBA00022692"/>
    </source>
</evidence>
<keyword evidence="4 10" id="KW-1003">Cell membrane</keyword>
<accession>A0A926I1T3</accession>
<dbReference type="Proteomes" id="UP000610760">
    <property type="component" value="Unassembled WGS sequence"/>
</dbReference>
<dbReference type="AlphaFoldDB" id="A0A926I1T3"/>
<organism evidence="14 15">
    <name type="scientific">Fumia xinanensis</name>
    <dbReference type="NCBI Taxonomy" id="2763659"/>
    <lineage>
        <taxon>Bacteria</taxon>
        <taxon>Bacillati</taxon>
        <taxon>Bacillota</taxon>
        <taxon>Clostridia</taxon>
        <taxon>Eubacteriales</taxon>
        <taxon>Oscillospiraceae</taxon>
        <taxon>Fumia</taxon>
    </lineage>
</organism>
<dbReference type="InterPro" id="IPR040690">
    <property type="entry name" value="FtsX_ECD"/>
</dbReference>
<dbReference type="PROSITE" id="PS51257">
    <property type="entry name" value="PROKAR_LIPOPROTEIN"/>
    <property type="match status" value="1"/>
</dbReference>
<evidence type="ECO:0000256" key="11">
    <source>
        <dbReference type="SAM" id="Phobius"/>
    </source>
</evidence>
<keyword evidence="15" id="KW-1185">Reference proteome</keyword>
<keyword evidence="7 11" id="KW-1133">Transmembrane helix</keyword>